<dbReference type="Pfam" id="PF12329">
    <property type="entry name" value="TMF_DNA_bd"/>
    <property type="match status" value="1"/>
</dbReference>
<feature type="coiled-coil region" evidence="4">
    <location>
        <begin position="401"/>
        <end position="442"/>
    </location>
</feature>
<dbReference type="PANTHER" id="PTHR46515:SF1">
    <property type="entry name" value="TATA ELEMENT MODULATORY FACTOR"/>
    <property type="match status" value="1"/>
</dbReference>
<reference evidence="7" key="1">
    <citation type="submission" date="2014-05" db="EMBL/GenBank/DDBJ databases">
        <authorList>
            <person name="Chronopoulou M."/>
        </authorList>
    </citation>
    <scope>NUCLEOTIDE SEQUENCE</scope>
    <source>
        <tissue evidence="7">Whole organism</tissue>
    </source>
</reference>
<keyword evidence="2" id="KW-0333">Golgi apparatus</keyword>
<feature type="compositionally biased region" description="Acidic residues" evidence="5">
    <location>
        <begin position="187"/>
        <end position="204"/>
    </location>
</feature>
<comment type="subcellular location">
    <subcellularLocation>
        <location evidence="1">Golgi apparatus</location>
    </subcellularLocation>
</comment>
<evidence type="ECO:0000259" key="6">
    <source>
        <dbReference type="Pfam" id="PF12325"/>
    </source>
</evidence>
<accession>A0A0K2V582</accession>
<feature type="coiled-coil region" evidence="4">
    <location>
        <begin position="898"/>
        <end position="949"/>
    </location>
</feature>
<evidence type="ECO:0000256" key="2">
    <source>
        <dbReference type="ARBA" id="ARBA00023034"/>
    </source>
</evidence>
<evidence type="ECO:0000313" key="7">
    <source>
        <dbReference type="EMBL" id="CDW45297.1"/>
    </source>
</evidence>
<name>A0A0K2V582_LEPSM</name>
<dbReference type="AlphaFoldDB" id="A0A0K2V582"/>
<protein>
    <submittedName>
        <fullName evidence="7">Putative LOC100868131 [Apis florea]</fullName>
    </submittedName>
</protein>
<dbReference type="OrthoDB" id="74178at2759"/>
<dbReference type="InterPro" id="IPR022092">
    <property type="entry name" value="TMF_DNA-bd"/>
</dbReference>
<feature type="coiled-coil region" evidence="4">
    <location>
        <begin position="491"/>
        <end position="607"/>
    </location>
</feature>
<dbReference type="InterPro" id="IPR022091">
    <property type="entry name" value="TMF_TATA-bd"/>
</dbReference>
<evidence type="ECO:0000256" key="4">
    <source>
        <dbReference type="SAM" id="Coils"/>
    </source>
</evidence>
<feature type="compositionally biased region" description="Low complexity" evidence="5">
    <location>
        <begin position="279"/>
        <end position="300"/>
    </location>
</feature>
<feature type="compositionally biased region" description="Basic and acidic residues" evidence="5">
    <location>
        <begin position="310"/>
        <end position="320"/>
    </location>
</feature>
<evidence type="ECO:0000256" key="5">
    <source>
        <dbReference type="SAM" id="MobiDB-lite"/>
    </source>
</evidence>
<dbReference type="PANTHER" id="PTHR46515">
    <property type="entry name" value="TATA ELEMENT MODULATORY FACTOR TMF1"/>
    <property type="match status" value="1"/>
</dbReference>
<feature type="region of interest" description="Disordered" evidence="5">
    <location>
        <begin position="267"/>
        <end position="338"/>
    </location>
</feature>
<dbReference type="GO" id="GO:0005783">
    <property type="term" value="C:endoplasmic reticulum"/>
    <property type="evidence" value="ECO:0007669"/>
    <property type="project" value="TreeGrafter"/>
</dbReference>
<evidence type="ECO:0000256" key="1">
    <source>
        <dbReference type="ARBA" id="ARBA00004555"/>
    </source>
</evidence>
<dbReference type="Pfam" id="PF12325">
    <property type="entry name" value="TMF_TATA_bd"/>
    <property type="match status" value="1"/>
</dbReference>
<sequence length="977" mass="111143">MSWLQGSNFASLAKNAVKEAQKKLDSALDIQEHEFGLDQSTWGSFTGSFFEAKDYLKNPSTEKEDSESLIAEEPGVVLAEPKSSSDLLTSVTTVQPLSNTSSLLKISENVENDEEDDDIASTDSAFRDSLQSSTTNITDTLISSTTSTSRSGFSVISSTIRKNEELDIMDNSVEGMENGENRRDSTGFEECDLNDSSNNEEEEDNKNNSIICCDPVIEVSEFQNTSAIMTSCGPELLIHEAMIDQSEKRSEAGSSSSKSYEVVKAINSGHTSGDELETHTSSSDIEIISSPPPSTASSISSHHRCISPSCKKDKQYCDHKGHTRTGSELSISGSDETSQTEIDRLLKKIKDMNEILDAREYKIVELSRCNIELQEKSTDLSSQIKEAMKINNKLTESTLTAEEFTTRLSNMEKKLQKTLAERDSLKDEVKAMKQEFVKRKREEEWKEMIEERDSTISDLRCEGESLSKEVGKYSELVKKLRSKDKNNDKEIKALKSELETKNTDFDRLKKSSKTKDENESNHILAIQNLSSLNSKLEKEKNKLKLSVDEVTEKSDNLRSSLENSYKEIAELKRQMSEKEDAAHEVALSKEMAAKIALQEQLRDLQEKSILEKETLYTRMDELRSSLNSAERGASHREEQLCRQRDDLQCRLEESENRLAELSSTVSAATLPLQRQIESLQTSLRETQSSSDKLEQTLNERLQYMTIQLGAAQERDRSVSEQYMNLSAKYSSLEVKYQELIKIEEYENNELTDLKQRFKIVEESKKRELSSILSKNSSLSQELSEAIKKCQLHEVVFQNEKIKLETKINHLEGLYQDRESKMKEMQQNLDKNNLERYSCRSSPSQFSSISEQWGDESIFDNSRMRNNNSFYDSVRVGGSSLASLVENYQFSLRQRDGEVSQLQAEISSLEKIRDSMTMELSNLSIKVDKLNEVEDEVKSLTQLYKETEEKYQTMLTVCFVLVKVFIIHPYLLDVWRKS</sequence>
<feature type="coiled-coil region" evidence="4">
    <location>
        <begin position="637"/>
        <end position="696"/>
    </location>
</feature>
<feature type="coiled-coil region" evidence="4">
    <location>
        <begin position="807"/>
        <end position="834"/>
    </location>
</feature>
<evidence type="ECO:0000256" key="3">
    <source>
        <dbReference type="ARBA" id="ARBA00023054"/>
    </source>
</evidence>
<feature type="domain" description="TATA element modulatory factor 1 TATA binding" evidence="6">
    <location>
        <begin position="878"/>
        <end position="955"/>
    </location>
</feature>
<keyword evidence="3 4" id="KW-0175">Coiled coil</keyword>
<organism evidence="7">
    <name type="scientific">Lepeophtheirus salmonis</name>
    <name type="common">Salmon louse</name>
    <name type="synonym">Caligus salmonis</name>
    <dbReference type="NCBI Taxonomy" id="72036"/>
    <lineage>
        <taxon>Eukaryota</taxon>
        <taxon>Metazoa</taxon>
        <taxon>Ecdysozoa</taxon>
        <taxon>Arthropoda</taxon>
        <taxon>Crustacea</taxon>
        <taxon>Multicrustacea</taxon>
        <taxon>Hexanauplia</taxon>
        <taxon>Copepoda</taxon>
        <taxon>Siphonostomatoida</taxon>
        <taxon>Caligidae</taxon>
        <taxon>Lepeophtheirus</taxon>
    </lineage>
</organism>
<dbReference type="EMBL" id="HACA01027936">
    <property type="protein sequence ID" value="CDW45297.1"/>
    <property type="molecule type" value="Transcribed_RNA"/>
</dbReference>
<dbReference type="GO" id="GO:0005794">
    <property type="term" value="C:Golgi apparatus"/>
    <property type="evidence" value="ECO:0007669"/>
    <property type="project" value="UniProtKB-SubCell"/>
</dbReference>
<proteinExistence type="predicted"/>
<dbReference type="InterPro" id="IPR052602">
    <property type="entry name" value="Growth_transcription_reg"/>
</dbReference>
<feature type="region of interest" description="Disordered" evidence="5">
    <location>
        <begin position="167"/>
        <end position="206"/>
    </location>
</feature>
<feature type="compositionally biased region" description="Polar residues" evidence="5">
    <location>
        <begin position="324"/>
        <end position="338"/>
    </location>
</feature>